<comment type="caution">
    <text evidence="5">The sequence shown here is derived from an EMBL/GenBank/DDBJ whole genome shotgun (WGS) entry which is preliminary data.</text>
</comment>
<feature type="chain" id="PRO_5016835343" evidence="4">
    <location>
        <begin position="32"/>
        <end position="372"/>
    </location>
</feature>
<proteinExistence type="inferred from homology"/>
<accession>A0A371G5A3</accession>
<dbReference type="Proteomes" id="UP000257109">
    <property type="component" value="Unassembled WGS sequence"/>
</dbReference>
<comment type="similarity">
    <text evidence="1">Belongs to the 'GDSL' lipolytic enzyme family.</text>
</comment>
<dbReference type="EMBL" id="QJKJ01006712">
    <property type="protein sequence ID" value="RDX85750.1"/>
    <property type="molecule type" value="Genomic_DNA"/>
</dbReference>
<evidence type="ECO:0000256" key="3">
    <source>
        <dbReference type="ARBA" id="ARBA00022963"/>
    </source>
</evidence>
<dbReference type="Gene3D" id="3.40.50.1110">
    <property type="entry name" value="SGNH hydrolase"/>
    <property type="match status" value="1"/>
</dbReference>
<evidence type="ECO:0000256" key="4">
    <source>
        <dbReference type="SAM" id="SignalP"/>
    </source>
</evidence>
<dbReference type="InterPro" id="IPR051058">
    <property type="entry name" value="GDSL_Est/Lipase"/>
</dbReference>
<evidence type="ECO:0000313" key="5">
    <source>
        <dbReference type="EMBL" id="RDX85750.1"/>
    </source>
</evidence>
<dbReference type="PANTHER" id="PTHR45648">
    <property type="entry name" value="GDSL LIPASE/ACYLHYDROLASE FAMILY PROTEIN (AFU_ORTHOLOGUE AFUA_4G14700)"/>
    <property type="match status" value="1"/>
</dbReference>
<evidence type="ECO:0000256" key="2">
    <source>
        <dbReference type="ARBA" id="ARBA00022801"/>
    </source>
</evidence>
<keyword evidence="4" id="KW-0732">Signal</keyword>
<evidence type="ECO:0000256" key="1">
    <source>
        <dbReference type="ARBA" id="ARBA00008668"/>
    </source>
</evidence>
<evidence type="ECO:0000313" key="6">
    <source>
        <dbReference type="Proteomes" id="UP000257109"/>
    </source>
</evidence>
<feature type="signal peptide" evidence="4">
    <location>
        <begin position="1"/>
        <end position="31"/>
    </location>
</feature>
<dbReference type="OrthoDB" id="1600564at2759"/>
<gene>
    <name evidence="5" type="ORF">CR513_33011</name>
</gene>
<keyword evidence="3" id="KW-0443">Lipid metabolism</keyword>
<organism evidence="5 6">
    <name type="scientific">Mucuna pruriens</name>
    <name type="common">Velvet bean</name>
    <name type="synonym">Dolichos pruriens</name>
    <dbReference type="NCBI Taxonomy" id="157652"/>
    <lineage>
        <taxon>Eukaryota</taxon>
        <taxon>Viridiplantae</taxon>
        <taxon>Streptophyta</taxon>
        <taxon>Embryophyta</taxon>
        <taxon>Tracheophyta</taxon>
        <taxon>Spermatophyta</taxon>
        <taxon>Magnoliopsida</taxon>
        <taxon>eudicotyledons</taxon>
        <taxon>Gunneridae</taxon>
        <taxon>Pentapetalae</taxon>
        <taxon>rosids</taxon>
        <taxon>fabids</taxon>
        <taxon>Fabales</taxon>
        <taxon>Fabaceae</taxon>
        <taxon>Papilionoideae</taxon>
        <taxon>50 kb inversion clade</taxon>
        <taxon>NPAAA clade</taxon>
        <taxon>indigoferoid/millettioid clade</taxon>
        <taxon>Phaseoleae</taxon>
        <taxon>Mucuna</taxon>
    </lineage>
</organism>
<dbReference type="PANTHER" id="PTHR45648:SF137">
    <property type="entry name" value="GDSL-LIKE LIPASE_ACYLHYDROLASE"/>
    <property type="match status" value="1"/>
</dbReference>
<sequence length="372" mass="40644">MQGTEMASFNALVFFFVLFSLAMLNMHVAHGAKDAPTLFIFGDSTFDVGTNNFLRSKAQANFPYNGIDFYQSLPTGRFSNGFNTADQIARQFGYQQSPPPFLVLEKNQYSFKSFLQGVNFASGGAGILRETGSLQWGEVVFLEKQVEQFASVRGIMTEILGPGKAATFVSQALFLISVGSNDLFDYARNDSGAIHLGAEEYLSLVQFTYYSHIRKLYELGARKFGILSIAPIGCCPAVTSGNGGNCVKPLNDFAVAFYSATLGLLRKLSYELEGFHYSLGNSFVMTTTLLRSPSTFGLNDTKSACCGSGYLNGRGGCIKAQNANLCGNRKEFLFWDWFHPTEAASELAATTLFGGGNEFVIPINFQQLADSY</sequence>
<keyword evidence="2" id="KW-0378">Hydrolase</keyword>
<dbReference type="SUPFAM" id="SSF52266">
    <property type="entry name" value="SGNH hydrolase"/>
    <property type="match status" value="1"/>
</dbReference>
<name>A0A371G5A3_MUCPR</name>
<dbReference type="GO" id="GO:0016042">
    <property type="term" value="P:lipid catabolic process"/>
    <property type="evidence" value="ECO:0007669"/>
    <property type="project" value="UniProtKB-KW"/>
</dbReference>
<dbReference type="InterPro" id="IPR035669">
    <property type="entry name" value="SGNH_plant_lipase-like"/>
</dbReference>
<dbReference type="Pfam" id="PF00657">
    <property type="entry name" value="Lipase_GDSL"/>
    <property type="match status" value="1"/>
</dbReference>
<keyword evidence="3" id="KW-0442">Lipid degradation</keyword>
<dbReference type="AlphaFoldDB" id="A0A371G5A3"/>
<dbReference type="CDD" id="cd01837">
    <property type="entry name" value="SGNH_plant_lipase_like"/>
    <property type="match status" value="1"/>
</dbReference>
<dbReference type="InterPro" id="IPR001087">
    <property type="entry name" value="GDSL"/>
</dbReference>
<reference evidence="5" key="1">
    <citation type="submission" date="2018-05" db="EMBL/GenBank/DDBJ databases">
        <title>Draft genome of Mucuna pruriens seed.</title>
        <authorList>
            <person name="Nnadi N.E."/>
            <person name="Vos R."/>
            <person name="Hasami M.H."/>
            <person name="Devisetty U.K."/>
            <person name="Aguiy J.C."/>
        </authorList>
    </citation>
    <scope>NUCLEOTIDE SEQUENCE [LARGE SCALE GENOMIC DNA]</scope>
    <source>
        <strain evidence="5">JCA_2017</strain>
    </source>
</reference>
<dbReference type="InterPro" id="IPR036514">
    <property type="entry name" value="SGNH_hydro_sf"/>
</dbReference>
<protein>
    <submittedName>
        <fullName evidence="5">GDSL esterase/lipase</fullName>
    </submittedName>
</protein>
<keyword evidence="6" id="KW-1185">Reference proteome</keyword>
<dbReference type="GO" id="GO:0016788">
    <property type="term" value="F:hydrolase activity, acting on ester bonds"/>
    <property type="evidence" value="ECO:0007669"/>
    <property type="project" value="InterPro"/>
</dbReference>